<evidence type="ECO:0000256" key="1">
    <source>
        <dbReference type="SAM" id="Phobius"/>
    </source>
</evidence>
<dbReference type="Proteomes" id="UP000431269">
    <property type="component" value="Chromosome"/>
</dbReference>
<dbReference type="RefSeq" id="WP_158767301.1">
    <property type="nucleotide sequence ID" value="NZ_CP047045.1"/>
</dbReference>
<protein>
    <submittedName>
        <fullName evidence="2">Uncharacterized protein</fullName>
    </submittedName>
</protein>
<dbReference type="EMBL" id="CP047045">
    <property type="protein sequence ID" value="QGZ96518.1"/>
    <property type="molecule type" value="Genomic_DNA"/>
</dbReference>
<dbReference type="KEGG" id="tsv:DSM104635_03378"/>
<feature type="transmembrane region" description="Helical" evidence="1">
    <location>
        <begin position="30"/>
        <end position="50"/>
    </location>
</feature>
<keyword evidence="3" id="KW-1185">Reference proteome</keyword>
<reference evidence="3" key="1">
    <citation type="submission" date="2019-12" db="EMBL/GenBank/DDBJ databases">
        <title>Complete genome of Terracaulis silvestris 0127_4.</title>
        <authorList>
            <person name="Vieira S."/>
            <person name="Riedel T."/>
            <person name="Sproer C."/>
            <person name="Pascual J."/>
            <person name="Boedeker C."/>
            <person name="Overmann J."/>
        </authorList>
    </citation>
    <scope>NUCLEOTIDE SEQUENCE [LARGE SCALE GENOMIC DNA]</scope>
    <source>
        <strain evidence="3">0127_4</strain>
    </source>
</reference>
<name>A0A6I6MT42_9CAUL</name>
<sequence>MATRQVMRHCNNCARQTLHVQQYMSAATHIVLLLITGGLWVLALIAYYVLGGWLIEPVRKAMEKGKCTACGSAPAAQPMLATGHLSTGVSSPSPVDPTAKLIIVGFGVLLFGVLGAIAYLASPTATSAIEVEATPMERSVFNPETSATQVQDDEWTTLTGVSSGAQVGFVCQAVVAALMGHPIEIMHVERVRDNEADVRYNRPSDGMLWRTRCKMENGSVVWRTIDAFGPGSGLGRWRNGPDDSRISVAIARRRDALRVTEEYSDGSRSVHEIDLAF</sequence>
<gene>
    <name evidence="2" type="ORF">DSM104635_03378</name>
</gene>
<feature type="transmembrane region" description="Helical" evidence="1">
    <location>
        <begin position="101"/>
        <end position="121"/>
    </location>
</feature>
<keyword evidence="1" id="KW-1133">Transmembrane helix</keyword>
<keyword evidence="1" id="KW-0472">Membrane</keyword>
<keyword evidence="1" id="KW-0812">Transmembrane</keyword>
<evidence type="ECO:0000313" key="3">
    <source>
        <dbReference type="Proteomes" id="UP000431269"/>
    </source>
</evidence>
<accession>A0A6I6MT42</accession>
<evidence type="ECO:0000313" key="2">
    <source>
        <dbReference type="EMBL" id="QGZ96518.1"/>
    </source>
</evidence>
<dbReference type="AlphaFoldDB" id="A0A6I6MT42"/>
<organism evidence="2 3">
    <name type="scientific">Terricaulis silvestris</name>
    <dbReference type="NCBI Taxonomy" id="2686094"/>
    <lineage>
        <taxon>Bacteria</taxon>
        <taxon>Pseudomonadati</taxon>
        <taxon>Pseudomonadota</taxon>
        <taxon>Alphaproteobacteria</taxon>
        <taxon>Caulobacterales</taxon>
        <taxon>Caulobacteraceae</taxon>
        <taxon>Terricaulis</taxon>
    </lineage>
</organism>
<proteinExistence type="predicted"/>